<keyword evidence="1" id="KW-0496">Mitochondrion</keyword>
<dbReference type="EMBL" id="MK697702">
    <property type="protein sequence ID" value="QHR91665.1"/>
    <property type="molecule type" value="Genomic_DNA"/>
</dbReference>
<geneLocation type="mitochondrion" evidence="1"/>
<reference evidence="1" key="1">
    <citation type="submission" date="2019-03" db="EMBL/GenBank/DDBJ databases">
        <title>Largest Complete Mitochondrial Genome of a Gymnosperm, Sitka Spruce (Picea sitchensis), Indicates Complex Physical Structure.</title>
        <authorList>
            <person name="Jackman S.D."/>
            <person name="Coombe L."/>
            <person name="Warren R."/>
            <person name="Kirk H."/>
            <person name="Trinh E."/>
            <person name="McLeod T."/>
            <person name="Pleasance S."/>
            <person name="Pandoh P."/>
            <person name="Zhao Y."/>
            <person name="Coope R."/>
            <person name="Bousquet J."/>
            <person name="Bohlmann J.C."/>
            <person name="Jones S.J.M."/>
            <person name="Birol I."/>
        </authorList>
    </citation>
    <scope>NUCLEOTIDE SEQUENCE</scope>
    <source>
        <strain evidence="1">Q903</strain>
    </source>
</reference>
<name>A0A6B9XWQ2_PICSI</name>
<sequence length="61" mass="6949">MHEINIHAMITPKPNTFCYSYTLFFVPLKQRNTYIVTTSIMVEALIQLEAIDIGVGGLFPF</sequence>
<accession>A0A6B9XWQ2</accession>
<protein>
    <submittedName>
        <fullName evidence="1">Uncharacterized protein</fullName>
    </submittedName>
</protein>
<proteinExistence type="predicted"/>
<dbReference type="AlphaFoldDB" id="A0A6B9XWQ2"/>
<evidence type="ECO:0000313" key="1">
    <source>
        <dbReference type="EMBL" id="QHR91665.1"/>
    </source>
</evidence>
<gene>
    <name evidence="1" type="primary">orf05733</name>
    <name evidence="1" type="ORF">Q903MT_gene5701</name>
</gene>
<organism evidence="1">
    <name type="scientific">Picea sitchensis</name>
    <name type="common">Sitka spruce</name>
    <name type="synonym">Pinus sitchensis</name>
    <dbReference type="NCBI Taxonomy" id="3332"/>
    <lineage>
        <taxon>Eukaryota</taxon>
        <taxon>Viridiplantae</taxon>
        <taxon>Streptophyta</taxon>
        <taxon>Embryophyta</taxon>
        <taxon>Tracheophyta</taxon>
        <taxon>Spermatophyta</taxon>
        <taxon>Pinopsida</taxon>
        <taxon>Pinidae</taxon>
        <taxon>Conifers I</taxon>
        <taxon>Pinales</taxon>
        <taxon>Pinaceae</taxon>
        <taxon>Picea</taxon>
    </lineage>
</organism>